<dbReference type="Gene3D" id="3.40.50.720">
    <property type="entry name" value="NAD(P)-binding Rossmann-like Domain"/>
    <property type="match status" value="1"/>
</dbReference>
<dbReference type="Gene3D" id="3.40.630.10">
    <property type="entry name" value="Zn peptidases"/>
    <property type="match status" value="1"/>
</dbReference>
<gene>
    <name evidence="3" type="ORF">RJ45_19535</name>
</gene>
<reference evidence="3 4" key="1">
    <citation type="submission" date="2014-12" db="EMBL/GenBank/DDBJ databases">
        <title>Genome sequencing of Photobacterium gaetbulicola AD005a.</title>
        <authorList>
            <person name="Adrian T.G.S."/>
            <person name="Chan K.G."/>
        </authorList>
    </citation>
    <scope>NUCLEOTIDE SEQUENCE [LARGE SCALE GENOMIC DNA]</scope>
    <source>
        <strain evidence="3 4">AD005a</strain>
    </source>
</reference>
<evidence type="ECO:0000259" key="1">
    <source>
        <dbReference type="Pfam" id="PF02625"/>
    </source>
</evidence>
<comment type="caution">
    <text evidence="3">The sequence shown here is derived from an EMBL/GenBank/DDBJ whole genome shotgun (WGS) entry which is preliminary data.</text>
</comment>
<dbReference type="InterPro" id="IPR027051">
    <property type="entry name" value="XdhC_Rossmann_dom"/>
</dbReference>
<proteinExistence type="predicted"/>
<evidence type="ECO:0000313" key="4">
    <source>
        <dbReference type="Proteomes" id="UP000031278"/>
    </source>
</evidence>
<dbReference type="InterPro" id="IPR003777">
    <property type="entry name" value="XdhC_CoxI"/>
</dbReference>
<feature type="domain" description="XdhC- CoxI" evidence="1">
    <location>
        <begin position="12"/>
        <end position="73"/>
    </location>
</feature>
<protein>
    <recommendedName>
        <fullName evidence="5">Xanthine dehydrogenase</fullName>
    </recommendedName>
</protein>
<evidence type="ECO:0000313" key="3">
    <source>
        <dbReference type="EMBL" id="KHT62127.1"/>
    </source>
</evidence>
<sequence length="532" mass="56958">MNIFAKAAQLEQDNTPFALANIIETRGSAPRHSGQMIVKADGSIIGTVGGGMIERYVIEQALEALKERKPRVVKGRMTRNGPDAMGMDCGGAMTVFVDVYGLRPSLILIGAGHVNRAVAQAAHVLGFDITVADAYADSLAEEHFPAGTKRLLGDTMEEAIDQLDINKDSYVVIATNHQDQDAISKVVDCETRYTGLMASRRKVQTLFTHLRQSGVDEARIKNIHSPIGFNIGAETPEEIAISIMAEILKVKHESAGGQLKDDTRLNQNKLVLVRGAGDMATGVAVRLFNAGFKVVMTDIAKPTMIRCSVSFGQCLFGEPVQVEGITACKANNKDEVFAIIDRNQIPVVVDEECSYAGTLKPTFLVDAILAKHNVGTQKDMAPITIALGPGFTAGKDCDAVIETNRGHHLGRVIYQGATQPNTGVPGNIAGYTHQRVLRAPCAGVMHSHVKLGDLVQEGDVIAHIGDSPVVAPLGGMVRGLLNNGLSVREGFKIGDIDPRGEEADYTTVSDKARAIGGSVLEAMLHLEQHTMS</sequence>
<dbReference type="InterPro" id="IPR017695">
    <property type="entry name" value="Se-dep_Mo_hydrolase_YqeB"/>
</dbReference>
<organism evidence="3 4">
    <name type="scientific">Photobacterium gaetbulicola</name>
    <dbReference type="NCBI Taxonomy" id="1295392"/>
    <lineage>
        <taxon>Bacteria</taxon>
        <taxon>Pseudomonadati</taxon>
        <taxon>Pseudomonadota</taxon>
        <taxon>Gammaproteobacteria</taxon>
        <taxon>Vibrionales</taxon>
        <taxon>Vibrionaceae</taxon>
        <taxon>Photobacterium</taxon>
    </lineage>
</organism>
<evidence type="ECO:0008006" key="5">
    <source>
        <dbReference type="Google" id="ProtNLM"/>
    </source>
</evidence>
<dbReference type="AlphaFoldDB" id="A0A0B9GZT1"/>
<dbReference type="Pfam" id="PF13478">
    <property type="entry name" value="XdhC_C"/>
    <property type="match status" value="1"/>
</dbReference>
<dbReference type="Pfam" id="PF02625">
    <property type="entry name" value="XdhC_CoxI"/>
    <property type="match status" value="1"/>
</dbReference>
<dbReference type="Proteomes" id="UP000031278">
    <property type="component" value="Unassembled WGS sequence"/>
</dbReference>
<dbReference type="PANTHER" id="PTHR30388">
    <property type="entry name" value="ALDEHYDE OXIDOREDUCTASE MOLYBDENUM COFACTOR ASSEMBLY PROTEIN"/>
    <property type="match status" value="1"/>
</dbReference>
<evidence type="ECO:0000259" key="2">
    <source>
        <dbReference type="Pfam" id="PF13478"/>
    </source>
</evidence>
<dbReference type="NCBIfam" id="TIGR03309">
    <property type="entry name" value="matur_yqeB"/>
    <property type="match status" value="1"/>
</dbReference>
<accession>A0A0B9GZT1</accession>
<dbReference type="SUPFAM" id="SSF53187">
    <property type="entry name" value="Zn-dependent exopeptidases"/>
    <property type="match status" value="1"/>
</dbReference>
<name>A0A0B9GZT1_9GAMM</name>
<feature type="domain" description="XdhC Rossmann" evidence="2">
    <location>
        <begin position="106"/>
        <end position="247"/>
    </location>
</feature>
<dbReference type="InterPro" id="IPR052698">
    <property type="entry name" value="MoCofactor_Util/Proc"/>
</dbReference>
<dbReference type="PANTHER" id="PTHR30388:SF6">
    <property type="entry name" value="XANTHINE DEHYDROGENASE SUBUNIT A-RELATED"/>
    <property type="match status" value="1"/>
</dbReference>
<dbReference type="EMBL" id="JWLZ01000185">
    <property type="protein sequence ID" value="KHT62127.1"/>
    <property type="molecule type" value="Genomic_DNA"/>
</dbReference>